<dbReference type="NCBIfam" id="NF041874">
    <property type="entry name" value="EPS_EpsC"/>
    <property type="match status" value="1"/>
</dbReference>
<protein>
    <submittedName>
        <fullName evidence="4">Serine acetyltransferase</fullName>
    </submittedName>
</protein>
<keyword evidence="1" id="KW-0028">Amino-acid biosynthesis</keyword>
<dbReference type="KEGG" id="spap:H3Z74_08335"/>
<dbReference type="SUPFAM" id="SSF51161">
    <property type="entry name" value="Trimeric LpxA-like enzymes"/>
    <property type="match status" value="1"/>
</dbReference>
<dbReference type="RefSeq" id="WP_187763433.1">
    <property type="nucleotide sequence ID" value="NZ_JANQBJ010000001.1"/>
</dbReference>
<evidence type="ECO:0000256" key="2">
    <source>
        <dbReference type="ARBA" id="ARBA00022679"/>
    </source>
</evidence>
<dbReference type="InterPro" id="IPR053376">
    <property type="entry name" value="Serine_acetyltransferase"/>
</dbReference>
<keyword evidence="2 4" id="KW-0808">Transferase</keyword>
<dbReference type="Gene3D" id="1.10.3130.10">
    <property type="entry name" value="serine acetyltransferase, domain 1"/>
    <property type="match status" value="1"/>
</dbReference>
<organism evidence="4 5">
    <name type="scientific">Sphingomonas alpina</name>
    <dbReference type="NCBI Taxonomy" id="653931"/>
    <lineage>
        <taxon>Bacteria</taxon>
        <taxon>Pseudomonadati</taxon>
        <taxon>Pseudomonadota</taxon>
        <taxon>Alphaproteobacteria</taxon>
        <taxon>Sphingomonadales</taxon>
        <taxon>Sphingomonadaceae</taxon>
        <taxon>Sphingomonas</taxon>
    </lineage>
</organism>
<accession>A0A7H0LN94</accession>
<reference evidence="4 5" key="1">
    <citation type="submission" date="2020-09" db="EMBL/GenBank/DDBJ databases">
        <title>Sphingomonas sp., a new species isolated from pork steak.</title>
        <authorList>
            <person name="Heidler von Heilborn D."/>
        </authorList>
    </citation>
    <scope>NUCLEOTIDE SEQUENCE [LARGE SCALE GENOMIC DNA]</scope>
    <source>
        <strain evidence="5">S8-3T</strain>
    </source>
</reference>
<dbReference type="InterPro" id="IPR042122">
    <property type="entry name" value="Ser_AcTrfase_N_sf"/>
</dbReference>
<evidence type="ECO:0000313" key="4">
    <source>
        <dbReference type="EMBL" id="QNQ11147.1"/>
    </source>
</evidence>
<dbReference type="InterPro" id="IPR011004">
    <property type="entry name" value="Trimer_LpxA-like_sf"/>
</dbReference>
<dbReference type="PANTHER" id="PTHR42811">
    <property type="entry name" value="SERINE ACETYLTRANSFERASE"/>
    <property type="match status" value="1"/>
</dbReference>
<dbReference type="CDD" id="cd03354">
    <property type="entry name" value="LbH_SAT"/>
    <property type="match status" value="1"/>
</dbReference>
<evidence type="ECO:0000256" key="3">
    <source>
        <dbReference type="ARBA" id="ARBA00023315"/>
    </source>
</evidence>
<keyword evidence="5" id="KW-1185">Reference proteome</keyword>
<keyword evidence="3" id="KW-0012">Acyltransferase</keyword>
<dbReference type="Gene3D" id="2.160.10.10">
    <property type="entry name" value="Hexapeptide repeat proteins"/>
    <property type="match status" value="1"/>
</dbReference>
<name>A0A7H0LN94_9SPHN</name>
<evidence type="ECO:0000313" key="5">
    <source>
        <dbReference type="Proteomes" id="UP000516148"/>
    </source>
</evidence>
<gene>
    <name evidence="4" type="ORF">H3Z74_08335</name>
</gene>
<dbReference type="AlphaFoldDB" id="A0A7H0LN94"/>
<evidence type="ECO:0000256" key="1">
    <source>
        <dbReference type="ARBA" id="ARBA00022605"/>
    </source>
</evidence>
<sequence>MSDHGQTISTIAFPGELNIVIDGLQRARQDWRTGHARHAERGLQFPSRRALERILRELGSALFPLRLGPPELTADNENRWIEATLESTLSQLVAQIVIELRIARPGIDSAEESAEAERIIGVFAASLPRIRRLLDDDVEAGFANDPAARSVDEVLLSYPSLAAIIHHRLAHLLHGLGAPLVARIIAEIAHTETGIDIHPGARIGRRFFMDHGTGIVIGETATIGDRVRLYQGVTLGGEPVAAGAAQAEGEGTTRRHPAIEDDVVIFAGAVLLGPLTVGARSHIGGNVWLRRDVPSDSVVEAPEPLIRPAGSER</sequence>
<dbReference type="InterPro" id="IPR045304">
    <property type="entry name" value="LbH_SAT"/>
</dbReference>
<dbReference type="EMBL" id="CP061038">
    <property type="protein sequence ID" value="QNQ11147.1"/>
    <property type="molecule type" value="Genomic_DNA"/>
</dbReference>
<dbReference type="GO" id="GO:0008652">
    <property type="term" value="P:amino acid biosynthetic process"/>
    <property type="evidence" value="ECO:0007669"/>
    <property type="project" value="UniProtKB-KW"/>
</dbReference>
<proteinExistence type="predicted"/>
<dbReference type="Proteomes" id="UP000516148">
    <property type="component" value="Chromosome"/>
</dbReference>
<dbReference type="GO" id="GO:0016746">
    <property type="term" value="F:acyltransferase activity"/>
    <property type="evidence" value="ECO:0007669"/>
    <property type="project" value="UniProtKB-KW"/>
</dbReference>